<dbReference type="AlphaFoldDB" id="A7HSI2"/>
<organism evidence="2 3">
    <name type="scientific">Parvibaculum lavamentivorans (strain DS-1 / DSM 13023 / NCIMB 13966)</name>
    <dbReference type="NCBI Taxonomy" id="402881"/>
    <lineage>
        <taxon>Bacteria</taxon>
        <taxon>Pseudomonadati</taxon>
        <taxon>Pseudomonadota</taxon>
        <taxon>Alphaproteobacteria</taxon>
        <taxon>Hyphomicrobiales</taxon>
        <taxon>Parvibaculaceae</taxon>
        <taxon>Parvibaculum</taxon>
    </lineage>
</organism>
<accession>A7HSI2</accession>
<dbReference type="Gene3D" id="1.10.260.40">
    <property type="entry name" value="lambda repressor-like DNA-binding domains"/>
    <property type="match status" value="1"/>
</dbReference>
<evidence type="ECO:0000313" key="2">
    <source>
        <dbReference type="EMBL" id="ABS62865.1"/>
    </source>
</evidence>
<proteinExistence type="predicted"/>
<protein>
    <submittedName>
        <fullName evidence="2">Transcriptional regulator, XRE family</fullName>
    </submittedName>
</protein>
<dbReference type="OrthoDB" id="9809730at2"/>
<evidence type="ECO:0000259" key="1">
    <source>
        <dbReference type="PROSITE" id="PS50943"/>
    </source>
</evidence>
<name>A7HSI2_PARL1</name>
<dbReference type="SUPFAM" id="SSF47413">
    <property type="entry name" value="lambda repressor-like DNA-binding domains"/>
    <property type="match status" value="1"/>
</dbReference>
<dbReference type="InterPro" id="IPR010982">
    <property type="entry name" value="Lambda_DNA-bd_dom_sf"/>
</dbReference>
<dbReference type="GO" id="GO:0003677">
    <property type="term" value="F:DNA binding"/>
    <property type="evidence" value="ECO:0007669"/>
    <property type="project" value="InterPro"/>
</dbReference>
<evidence type="ECO:0000313" key="3">
    <source>
        <dbReference type="Proteomes" id="UP000006377"/>
    </source>
</evidence>
<reference evidence="2 3" key="1">
    <citation type="journal article" date="2011" name="Stand. Genomic Sci.">
        <title>Complete genome sequence of Parvibaculum lavamentivorans type strain (DS-1(T)).</title>
        <authorList>
            <person name="Schleheck D."/>
            <person name="Weiss M."/>
            <person name="Pitluck S."/>
            <person name="Bruce D."/>
            <person name="Land M.L."/>
            <person name="Han S."/>
            <person name="Saunders E."/>
            <person name="Tapia R."/>
            <person name="Detter C."/>
            <person name="Brettin T."/>
            <person name="Han J."/>
            <person name="Woyke T."/>
            <person name="Goodwin L."/>
            <person name="Pennacchio L."/>
            <person name="Nolan M."/>
            <person name="Cook A.M."/>
            <person name="Kjelleberg S."/>
            <person name="Thomas T."/>
        </authorList>
    </citation>
    <scope>NUCLEOTIDE SEQUENCE [LARGE SCALE GENOMIC DNA]</scope>
    <source>
        <strain evidence="3">DS-1 / DSM 13023 / NCIMB 13966</strain>
    </source>
</reference>
<dbReference type="Proteomes" id="UP000006377">
    <property type="component" value="Chromosome"/>
</dbReference>
<dbReference type="STRING" id="402881.Plav_1245"/>
<dbReference type="RefSeq" id="WP_012110133.1">
    <property type="nucleotide sequence ID" value="NC_009719.1"/>
</dbReference>
<gene>
    <name evidence="2" type="ordered locus">Plav_1245</name>
</gene>
<dbReference type="HOGENOM" id="CLU_144164_3_0_5"/>
<dbReference type="eggNOG" id="COG1396">
    <property type="taxonomic scope" value="Bacteria"/>
</dbReference>
<keyword evidence="3" id="KW-1185">Reference proteome</keyword>
<dbReference type="InterPro" id="IPR001387">
    <property type="entry name" value="Cro/C1-type_HTH"/>
</dbReference>
<dbReference type="SMART" id="SM00530">
    <property type="entry name" value="HTH_XRE"/>
    <property type="match status" value="1"/>
</dbReference>
<dbReference type="CDD" id="cd00093">
    <property type="entry name" value="HTH_XRE"/>
    <property type="match status" value="1"/>
</dbReference>
<dbReference type="EMBL" id="CP000774">
    <property type="protein sequence ID" value="ABS62865.1"/>
    <property type="molecule type" value="Genomic_DNA"/>
</dbReference>
<sequence length="127" mass="14395">MTPFGRRIRELRRDRGVTMKDMAAALRVTPAYLSALEHGKRGRPSWRLVQAIIGYFNVIWDEAEELERLARISHPRIVIDTAGLAPQATELANRLAEEIAHMAPAEIASLLALLEARERRDKGRTKK</sequence>
<dbReference type="KEGG" id="pla:Plav_1245"/>
<dbReference type="Pfam" id="PF13560">
    <property type="entry name" value="HTH_31"/>
    <property type="match status" value="1"/>
</dbReference>
<feature type="domain" description="HTH cro/C1-type" evidence="1">
    <location>
        <begin position="8"/>
        <end position="66"/>
    </location>
</feature>
<dbReference type="PROSITE" id="PS50943">
    <property type="entry name" value="HTH_CROC1"/>
    <property type="match status" value="1"/>
</dbReference>